<dbReference type="CDD" id="cd05374">
    <property type="entry name" value="17beta-HSD-like_SDR_c"/>
    <property type="match status" value="1"/>
</dbReference>
<reference evidence="4" key="1">
    <citation type="submission" date="2015-08" db="EMBL/GenBank/DDBJ databases">
        <authorList>
            <person name="Varghese N."/>
        </authorList>
    </citation>
    <scope>NUCLEOTIDE SEQUENCE [LARGE SCALE GENOMIC DNA]</scope>
    <source>
        <strain evidence="4">JCM 18476</strain>
    </source>
</reference>
<dbReference type="EMBL" id="CYHG01000008">
    <property type="protein sequence ID" value="CUB04773.1"/>
    <property type="molecule type" value="Genomic_DNA"/>
</dbReference>
<proteinExistence type="inferred from homology"/>
<keyword evidence="2" id="KW-0560">Oxidoreductase</keyword>
<evidence type="ECO:0000256" key="2">
    <source>
        <dbReference type="ARBA" id="ARBA00023002"/>
    </source>
</evidence>
<dbReference type="Gene3D" id="3.40.50.720">
    <property type="entry name" value="NAD(P)-binding Rossmann-like Domain"/>
    <property type="match status" value="1"/>
</dbReference>
<evidence type="ECO:0000256" key="1">
    <source>
        <dbReference type="ARBA" id="ARBA00006484"/>
    </source>
</evidence>
<sequence length="277" mass="30172">MQYSILITGCSSGIGLQAAQTLQKHNFLVVASCRKQADVEQLRRSGIKHVVKLDLADPVSIEQGLKDTLEITGGKLFALFNNGAYGQPGAVEDLPVEALRQQFEVNLFGTHDLTTRVVKLMLDQGYGRIVQNSSVLGMVAAPFRGAYNASKFALEGLTDTMRMELSDTPIKVSLIEPGPIVSKFRDNALHALQDNIDMPASRHKQGYEAAVARLTKVGPASSGTLPASAVVDKLLHALESPRPKARYYVTWPTYAAAIMRRLLPTAILDRVMRSKGN</sequence>
<dbReference type="InterPro" id="IPR002347">
    <property type="entry name" value="SDR_fam"/>
</dbReference>
<evidence type="ECO:0000313" key="4">
    <source>
        <dbReference type="Proteomes" id="UP000182769"/>
    </source>
</evidence>
<dbReference type="PANTHER" id="PTHR44169">
    <property type="entry name" value="NADPH-DEPENDENT 1-ACYLDIHYDROXYACETONE PHOSPHATE REDUCTASE"/>
    <property type="match status" value="1"/>
</dbReference>
<dbReference type="PANTHER" id="PTHR44169:SF6">
    <property type="entry name" value="NADPH-DEPENDENT 1-ACYLDIHYDROXYACETONE PHOSPHATE REDUCTASE"/>
    <property type="match status" value="1"/>
</dbReference>
<comment type="similarity">
    <text evidence="1">Belongs to the short-chain dehydrogenases/reductases (SDR) family.</text>
</comment>
<dbReference type="RefSeq" id="WP_055463642.1">
    <property type="nucleotide sequence ID" value="NZ_CYHG01000008.1"/>
</dbReference>
<dbReference type="InterPro" id="IPR036291">
    <property type="entry name" value="NAD(P)-bd_dom_sf"/>
</dbReference>
<dbReference type="STRING" id="1137284.GCA_001418205_02581"/>
<evidence type="ECO:0000313" key="3">
    <source>
        <dbReference type="EMBL" id="CUB04773.1"/>
    </source>
</evidence>
<dbReference type="AlphaFoldDB" id="A0A0K6INU9"/>
<dbReference type="PROSITE" id="PS00061">
    <property type="entry name" value="ADH_SHORT"/>
    <property type="match status" value="1"/>
</dbReference>
<protein>
    <submittedName>
        <fullName evidence="3">Short-chain dehydrogenase</fullName>
    </submittedName>
</protein>
<dbReference type="SUPFAM" id="SSF51735">
    <property type="entry name" value="NAD(P)-binding Rossmann-fold domains"/>
    <property type="match status" value="1"/>
</dbReference>
<name>A0A0K6INU9_9GAMM</name>
<keyword evidence="4" id="KW-1185">Reference proteome</keyword>
<organism evidence="3 4">
    <name type="scientific">Marinomonas fungiae</name>
    <dbReference type="NCBI Taxonomy" id="1137284"/>
    <lineage>
        <taxon>Bacteria</taxon>
        <taxon>Pseudomonadati</taxon>
        <taxon>Pseudomonadota</taxon>
        <taxon>Gammaproteobacteria</taxon>
        <taxon>Oceanospirillales</taxon>
        <taxon>Oceanospirillaceae</taxon>
        <taxon>Marinomonas</taxon>
    </lineage>
</organism>
<accession>A0A0K6INU9</accession>
<dbReference type="InterPro" id="IPR020904">
    <property type="entry name" value="Sc_DH/Rdtase_CS"/>
</dbReference>
<dbReference type="OrthoDB" id="9775296at2"/>
<dbReference type="Proteomes" id="UP000182769">
    <property type="component" value="Unassembled WGS sequence"/>
</dbReference>
<dbReference type="GO" id="GO:0016491">
    <property type="term" value="F:oxidoreductase activity"/>
    <property type="evidence" value="ECO:0007669"/>
    <property type="project" value="UniProtKB-KW"/>
</dbReference>
<gene>
    <name evidence="3" type="ORF">Ga0061065_10859</name>
</gene>
<dbReference type="PRINTS" id="PR00081">
    <property type="entry name" value="GDHRDH"/>
</dbReference>
<dbReference type="Pfam" id="PF00106">
    <property type="entry name" value="adh_short"/>
    <property type="match status" value="1"/>
</dbReference>